<evidence type="ECO:0000256" key="4">
    <source>
        <dbReference type="SAM" id="SignalP"/>
    </source>
</evidence>
<dbReference type="PANTHER" id="PTHR40088">
    <property type="entry name" value="PECTATE LYASE (EUROFUNG)"/>
    <property type="match status" value="1"/>
</dbReference>
<dbReference type="Gene3D" id="2.160.20.10">
    <property type="entry name" value="Single-stranded right-handed beta-helix, Pectin lyase-like"/>
    <property type="match status" value="1"/>
</dbReference>
<proteinExistence type="predicted"/>
<dbReference type="InterPro" id="IPR052052">
    <property type="entry name" value="Polysaccharide_Lyase_9"/>
</dbReference>
<gene>
    <name evidence="5" type="ORF">ACFPFW_08650</name>
</gene>
<sequence>MIWQTVRLSLHAAAIMVAMLGYAHAAQLIVDAKGRQDASAGLFNKVQDALQAAQPGDVIEVRPGTYREEIRTVRSGLPGKPITIQGQPGAQLVAKNTYDGRLFSIYHNYINVSGLKMSQAAILMYVFGGSYNEIKGNEFVDAGGECVRVKYFARNNLVENNTISNCGNRGFNPANKKKNGEGIYIGTAPEQLQRNPEVKVPANSPIGKPTSEPDRSTANIVRGNTIHTPAECVDIKESSYGNLVIGNNCSGNRDPDSAGFSARGDSNRFENNRLSGEIAGAGIRLGGDEENQGVNNVVVGNVFMNTVGFAVKDVREPQGAVCGNKIGNNEAGISRSGVDPTSGCN</sequence>
<evidence type="ECO:0000313" key="6">
    <source>
        <dbReference type="Proteomes" id="UP001595796"/>
    </source>
</evidence>
<dbReference type="InterPro" id="IPR012334">
    <property type="entry name" value="Pectin_lyas_fold"/>
</dbReference>
<protein>
    <submittedName>
        <fullName evidence="5">Right-handed parallel beta-helix repeat-containing protein</fullName>
    </submittedName>
</protein>
<dbReference type="PANTHER" id="PTHR40088:SF2">
    <property type="entry name" value="SECRETED SUGAR HYDROLASE"/>
    <property type="match status" value="1"/>
</dbReference>
<dbReference type="SMART" id="SM00710">
    <property type="entry name" value="PbH1"/>
    <property type="match status" value="5"/>
</dbReference>
<dbReference type="RefSeq" id="WP_114957582.1">
    <property type="nucleotide sequence ID" value="NZ_JBHSJF010000006.1"/>
</dbReference>
<evidence type="ECO:0000313" key="5">
    <source>
        <dbReference type="EMBL" id="MFC5068085.1"/>
    </source>
</evidence>
<accession>A0ABV9YZ16</accession>
<evidence type="ECO:0000256" key="3">
    <source>
        <dbReference type="ARBA" id="ARBA00022729"/>
    </source>
</evidence>
<dbReference type="InterPro" id="IPR011050">
    <property type="entry name" value="Pectin_lyase_fold/virulence"/>
</dbReference>
<dbReference type="SUPFAM" id="SSF51126">
    <property type="entry name" value="Pectin lyase-like"/>
    <property type="match status" value="1"/>
</dbReference>
<comment type="caution">
    <text evidence="5">The sequence shown here is derived from an EMBL/GenBank/DDBJ whole genome shotgun (WGS) entry which is preliminary data.</text>
</comment>
<evidence type="ECO:0000256" key="2">
    <source>
        <dbReference type="ARBA" id="ARBA00022525"/>
    </source>
</evidence>
<feature type="chain" id="PRO_5046085397" evidence="4">
    <location>
        <begin position="26"/>
        <end position="345"/>
    </location>
</feature>
<keyword evidence="6" id="KW-1185">Reference proteome</keyword>
<name>A0ABV9YZ16_9HYPH</name>
<comment type="subcellular location">
    <subcellularLocation>
        <location evidence="1">Secreted</location>
    </subcellularLocation>
</comment>
<keyword evidence="3 4" id="KW-0732">Signal</keyword>
<organism evidence="5 6">
    <name type="scientific">Flaviflagellibacter deserti</name>
    <dbReference type="NCBI Taxonomy" id="2267266"/>
    <lineage>
        <taxon>Bacteria</taxon>
        <taxon>Pseudomonadati</taxon>
        <taxon>Pseudomonadota</taxon>
        <taxon>Alphaproteobacteria</taxon>
        <taxon>Hyphomicrobiales</taxon>
        <taxon>Flaviflagellibacter</taxon>
    </lineage>
</organism>
<dbReference type="Proteomes" id="UP001595796">
    <property type="component" value="Unassembled WGS sequence"/>
</dbReference>
<keyword evidence="2" id="KW-0964">Secreted</keyword>
<dbReference type="InterPro" id="IPR006626">
    <property type="entry name" value="PbH1"/>
</dbReference>
<reference evidence="6" key="1">
    <citation type="journal article" date="2019" name="Int. J. Syst. Evol. Microbiol.">
        <title>The Global Catalogue of Microorganisms (GCM) 10K type strain sequencing project: providing services to taxonomists for standard genome sequencing and annotation.</title>
        <authorList>
            <consortium name="The Broad Institute Genomics Platform"/>
            <consortium name="The Broad Institute Genome Sequencing Center for Infectious Disease"/>
            <person name="Wu L."/>
            <person name="Ma J."/>
        </authorList>
    </citation>
    <scope>NUCLEOTIDE SEQUENCE [LARGE SCALE GENOMIC DNA]</scope>
    <source>
        <strain evidence="6">CGMCC 1.16444</strain>
    </source>
</reference>
<feature type="signal peptide" evidence="4">
    <location>
        <begin position="1"/>
        <end position="25"/>
    </location>
</feature>
<evidence type="ECO:0000256" key="1">
    <source>
        <dbReference type="ARBA" id="ARBA00004613"/>
    </source>
</evidence>
<dbReference type="EMBL" id="JBHSJF010000006">
    <property type="protein sequence ID" value="MFC5068085.1"/>
    <property type="molecule type" value="Genomic_DNA"/>
</dbReference>